<gene>
    <name evidence="1" type="ORF">TrVE_jg13938</name>
</gene>
<reference evidence="2" key="1">
    <citation type="journal article" date="2023" name="Commun. Biol.">
        <title>Genome analysis of Parmales, the sister group of diatoms, reveals the evolutionary specialization of diatoms from phago-mixotrophs to photoautotrophs.</title>
        <authorList>
            <person name="Ban H."/>
            <person name="Sato S."/>
            <person name="Yoshikawa S."/>
            <person name="Yamada K."/>
            <person name="Nakamura Y."/>
            <person name="Ichinomiya M."/>
            <person name="Sato N."/>
            <person name="Blanc-Mathieu R."/>
            <person name="Endo H."/>
            <person name="Kuwata A."/>
            <person name="Ogata H."/>
        </authorList>
    </citation>
    <scope>NUCLEOTIDE SEQUENCE [LARGE SCALE GENOMIC DNA]</scope>
    <source>
        <strain evidence="2">NIES 3699</strain>
    </source>
</reference>
<evidence type="ECO:0000313" key="2">
    <source>
        <dbReference type="Proteomes" id="UP001165160"/>
    </source>
</evidence>
<keyword evidence="2" id="KW-1185">Reference proteome</keyword>
<sequence length="86" mass="9526">MSVFTAAFTSTGISFDFDTDKFQRAINLDFYGYVPDGIKKKVQVFFAMFLISASKATETVHPPNNAGAIRRRTILADAKKLASEND</sequence>
<proteinExistence type="predicted"/>
<name>A0A9W7FN61_9STRA</name>
<evidence type="ECO:0000313" key="1">
    <source>
        <dbReference type="EMBL" id="GMI15023.1"/>
    </source>
</evidence>
<dbReference type="EMBL" id="BRXX01000510">
    <property type="protein sequence ID" value="GMI15023.1"/>
    <property type="molecule type" value="Genomic_DNA"/>
</dbReference>
<dbReference type="Proteomes" id="UP001165160">
    <property type="component" value="Unassembled WGS sequence"/>
</dbReference>
<organism evidence="1 2">
    <name type="scientific">Triparma verrucosa</name>
    <dbReference type="NCBI Taxonomy" id="1606542"/>
    <lineage>
        <taxon>Eukaryota</taxon>
        <taxon>Sar</taxon>
        <taxon>Stramenopiles</taxon>
        <taxon>Ochrophyta</taxon>
        <taxon>Bolidophyceae</taxon>
        <taxon>Parmales</taxon>
        <taxon>Triparmaceae</taxon>
        <taxon>Triparma</taxon>
    </lineage>
</organism>
<protein>
    <submittedName>
        <fullName evidence="1">Uncharacterized protein</fullName>
    </submittedName>
</protein>
<comment type="caution">
    <text evidence="1">The sequence shown here is derived from an EMBL/GenBank/DDBJ whole genome shotgun (WGS) entry which is preliminary data.</text>
</comment>
<accession>A0A9W7FN61</accession>
<dbReference type="AlphaFoldDB" id="A0A9W7FN61"/>